<evidence type="ECO:0000313" key="2">
    <source>
        <dbReference type="EMBL" id="KAF9600294.1"/>
    </source>
</evidence>
<keyword evidence="3" id="KW-1185">Reference proteome</keyword>
<dbReference type="InterPro" id="IPR009360">
    <property type="entry name" value="Isy1"/>
</dbReference>
<dbReference type="EMBL" id="JADFTS010000006">
    <property type="protein sequence ID" value="KAF9600294.1"/>
    <property type="molecule type" value="Genomic_DNA"/>
</dbReference>
<dbReference type="GO" id="GO:0007018">
    <property type="term" value="P:microtubule-based movement"/>
    <property type="evidence" value="ECO:0007669"/>
    <property type="project" value="InterPro"/>
</dbReference>
<dbReference type="GO" id="GO:0003777">
    <property type="term" value="F:microtubule motor activity"/>
    <property type="evidence" value="ECO:0007669"/>
    <property type="project" value="InterPro"/>
</dbReference>
<dbReference type="Proteomes" id="UP000631114">
    <property type="component" value="Unassembled WGS sequence"/>
</dbReference>
<proteinExistence type="predicted"/>
<accession>A0A835LR05</accession>
<organism evidence="2 3">
    <name type="scientific">Coptis chinensis</name>
    <dbReference type="NCBI Taxonomy" id="261450"/>
    <lineage>
        <taxon>Eukaryota</taxon>
        <taxon>Viridiplantae</taxon>
        <taxon>Streptophyta</taxon>
        <taxon>Embryophyta</taxon>
        <taxon>Tracheophyta</taxon>
        <taxon>Spermatophyta</taxon>
        <taxon>Magnoliopsida</taxon>
        <taxon>Ranunculales</taxon>
        <taxon>Ranunculaceae</taxon>
        <taxon>Coptidoideae</taxon>
        <taxon>Coptis</taxon>
    </lineage>
</organism>
<gene>
    <name evidence="2" type="ORF">IFM89_005880</name>
</gene>
<evidence type="ECO:0000256" key="1">
    <source>
        <dbReference type="SAM" id="MobiDB-lite"/>
    </source>
</evidence>
<protein>
    <submittedName>
        <fullName evidence="2">Uncharacterized protein</fullName>
    </submittedName>
</protein>
<dbReference type="PANTHER" id="PTHR13021">
    <property type="entry name" value="PRE-MRNA-SPLICING FACTOR ISY1"/>
    <property type="match status" value="1"/>
</dbReference>
<dbReference type="GO" id="GO:0000350">
    <property type="term" value="P:generation of catalytic spliceosome for second transesterification step"/>
    <property type="evidence" value="ECO:0007669"/>
    <property type="project" value="InterPro"/>
</dbReference>
<dbReference type="OrthoDB" id="1739576at2759"/>
<sequence length="176" mass="20129">MRQVSEGVHHVPGIVEAKVENIKEVWDVLQAGSNARVVGSNNVNEHSSQSHWYFGAAKKLPGVRELFEKPPELRKRRSRYDIFKRIDMSYYGYRDDEDGILGKLEGPAEAEMRAAAVKEWQRMEIIKLEAKRAVKSGEVANAANILFEEEEDVVEEERKAKEEENQKEQELACKDG</sequence>
<reference evidence="2 3" key="1">
    <citation type="submission" date="2020-10" db="EMBL/GenBank/DDBJ databases">
        <title>The Coptis chinensis genome and diversification of protoberbering-type alkaloids.</title>
        <authorList>
            <person name="Wang B."/>
            <person name="Shu S."/>
            <person name="Song C."/>
            <person name="Liu Y."/>
        </authorList>
    </citation>
    <scope>NUCLEOTIDE SEQUENCE [LARGE SCALE GENOMIC DNA]</scope>
    <source>
        <strain evidence="2">HL-2020</strain>
        <tissue evidence="2">Leaf</tissue>
    </source>
</reference>
<dbReference type="GO" id="GO:0005524">
    <property type="term" value="F:ATP binding"/>
    <property type="evidence" value="ECO:0007669"/>
    <property type="project" value="InterPro"/>
</dbReference>
<comment type="caution">
    <text evidence="2">The sequence shown here is derived from an EMBL/GenBank/DDBJ whole genome shotgun (WGS) entry which is preliminary data.</text>
</comment>
<dbReference type="SUPFAM" id="SSF52540">
    <property type="entry name" value="P-loop containing nucleoside triphosphate hydrolases"/>
    <property type="match status" value="1"/>
</dbReference>
<dbReference type="InterPro" id="IPR027417">
    <property type="entry name" value="P-loop_NTPase"/>
</dbReference>
<feature type="region of interest" description="Disordered" evidence="1">
    <location>
        <begin position="156"/>
        <end position="176"/>
    </location>
</feature>
<dbReference type="AlphaFoldDB" id="A0A835LR05"/>
<name>A0A835LR05_9MAGN</name>
<dbReference type="Pfam" id="PF06246">
    <property type="entry name" value="Isy1"/>
    <property type="match status" value="1"/>
</dbReference>
<dbReference type="Gene3D" id="3.40.850.10">
    <property type="entry name" value="Kinesin motor domain"/>
    <property type="match status" value="1"/>
</dbReference>
<evidence type="ECO:0000313" key="3">
    <source>
        <dbReference type="Proteomes" id="UP000631114"/>
    </source>
</evidence>
<dbReference type="InterPro" id="IPR036961">
    <property type="entry name" value="Kinesin_motor_dom_sf"/>
</dbReference>
<dbReference type="GO" id="GO:0008017">
    <property type="term" value="F:microtubule binding"/>
    <property type="evidence" value="ECO:0007669"/>
    <property type="project" value="InterPro"/>
</dbReference>